<name>A0A1M6FIZ9_MALRU</name>
<reference evidence="1 2" key="1">
    <citation type="submission" date="2016-11" db="EMBL/GenBank/DDBJ databases">
        <authorList>
            <person name="Jaros S."/>
            <person name="Januszkiewicz K."/>
            <person name="Wedrychowicz H."/>
        </authorList>
    </citation>
    <scope>NUCLEOTIDE SEQUENCE [LARGE SCALE GENOMIC DNA]</scope>
    <source>
        <strain evidence="1 2">DSM 5091</strain>
    </source>
</reference>
<evidence type="ECO:0000313" key="1">
    <source>
        <dbReference type="EMBL" id="SHI97636.1"/>
    </source>
</evidence>
<sequence>MDEEIPSCALCGQPLTEEEIEQCEKQTERFSNQYLCFAHQRRFCGCPGVRSQTLP</sequence>
<dbReference type="EMBL" id="FQZT01000003">
    <property type="protein sequence ID" value="SHI97636.1"/>
    <property type="molecule type" value="Genomic_DNA"/>
</dbReference>
<protein>
    <submittedName>
        <fullName evidence="1">Uncharacterized protein</fullName>
    </submittedName>
</protein>
<dbReference type="AlphaFoldDB" id="A0A1M6FIZ9"/>
<evidence type="ECO:0000313" key="2">
    <source>
        <dbReference type="Proteomes" id="UP000184171"/>
    </source>
</evidence>
<dbReference type="RefSeq" id="WP_153305031.1">
    <property type="nucleotide sequence ID" value="NZ_FQZT01000003.1"/>
</dbReference>
<gene>
    <name evidence="1" type="ORF">SAMN02745165_01305</name>
</gene>
<accession>A0A1M6FIZ9</accession>
<dbReference type="Proteomes" id="UP000184171">
    <property type="component" value="Unassembled WGS sequence"/>
</dbReference>
<organism evidence="1 2">
    <name type="scientific">Malonomonas rubra DSM 5091</name>
    <dbReference type="NCBI Taxonomy" id="1122189"/>
    <lineage>
        <taxon>Bacteria</taxon>
        <taxon>Pseudomonadati</taxon>
        <taxon>Thermodesulfobacteriota</taxon>
        <taxon>Desulfuromonadia</taxon>
        <taxon>Desulfuromonadales</taxon>
        <taxon>Geopsychrobacteraceae</taxon>
        <taxon>Malonomonas</taxon>
    </lineage>
</organism>
<keyword evidence="2" id="KW-1185">Reference proteome</keyword>
<proteinExistence type="predicted"/>